<evidence type="ECO:0000256" key="1">
    <source>
        <dbReference type="ARBA" id="ARBA00011764"/>
    </source>
</evidence>
<feature type="coiled-coil region" evidence="6">
    <location>
        <begin position="210"/>
        <end position="255"/>
    </location>
</feature>
<dbReference type="PANTHER" id="PTHR23098:SF16">
    <property type="entry name" value="REGULATORY PROTEIN ZESTE"/>
    <property type="match status" value="1"/>
</dbReference>
<dbReference type="OrthoDB" id="10013020at2759"/>
<dbReference type="EMBL" id="CADEBD010000171">
    <property type="protein sequence ID" value="CAB3224175.1"/>
    <property type="molecule type" value="Genomic_DNA"/>
</dbReference>
<evidence type="ECO:0000256" key="2">
    <source>
        <dbReference type="ARBA" id="ARBA00016807"/>
    </source>
</evidence>
<dbReference type="InterPro" id="IPR028002">
    <property type="entry name" value="Myb_DNA-bind_5"/>
</dbReference>
<evidence type="ECO:0000256" key="4">
    <source>
        <dbReference type="ARBA" id="ARBA00023163"/>
    </source>
</evidence>
<name>A0A8S0YVN7_ARCPL</name>
<dbReference type="Pfam" id="PF13873">
    <property type="entry name" value="Myb_DNA-bind_5"/>
    <property type="match status" value="1"/>
</dbReference>
<comment type="subunit">
    <text evidence="1">Self-associates forming complexes of several hundred monomers.</text>
</comment>
<keyword evidence="3" id="KW-0805">Transcription regulation</keyword>
<accession>A0A8S0YVN7</accession>
<evidence type="ECO:0000259" key="7">
    <source>
        <dbReference type="Pfam" id="PF13873"/>
    </source>
</evidence>
<evidence type="ECO:0000256" key="6">
    <source>
        <dbReference type="SAM" id="Coils"/>
    </source>
</evidence>
<organism evidence="8 9">
    <name type="scientific">Arctia plantaginis</name>
    <name type="common">Wood tiger moth</name>
    <name type="synonym">Phalaena plantaginis</name>
    <dbReference type="NCBI Taxonomy" id="874455"/>
    <lineage>
        <taxon>Eukaryota</taxon>
        <taxon>Metazoa</taxon>
        <taxon>Ecdysozoa</taxon>
        <taxon>Arthropoda</taxon>
        <taxon>Hexapoda</taxon>
        <taxon>Insecta</taxon>
        <taxon>Pterygota</taxon>
        <taxon>Neoptera</taxon>
        <taxon>Endopterygota</taxon>
        <taxon>Lepidoptera</taxon>
        <taxon>Glossata</taxon>
        <taxon>Ditrysia</taxon>
        <taxon>Noctuoidea</taxon>
        <taxon>Erebidae</taxon>
        <taxon>Arctiinae</taxon>
        <taxon>Arctia</taxon>
    </lineage>
</organism>
<evidence type="ECO:0000256" key="5">
    <source>
        <dbReference type="ARBA" id="ARBA00025466"/>
    </source>
</evidence>
<evidence type="ECO:0000256" key="3">
    <source>
        <dbReference type="ARBA" id="ARBA00023015"/>
    </source>
</evidence>
<protein>
    <recommendedName>
        <fullName evidence="2">Regulatory protein zeste</fullName>
    </recommendedName>
</protein>
<gene>
    <name evidence="8" type="ORF">APLA_LOCUS1763</name>
</gene>
<sequence>MAEKRKRSQNFTSEEKDKLVKLLMDHKNTILNKKTDGCTNEAKILAWNQLTASFNATGTVYRTKESLIKVWEKMKSESKVYYNSSRRSAVQTGGGPSLVKTDPILEQVCSILGRGCSGIDGINDSDAPTCLAETTISVEESVPKIFVFDDLTNSGTIKLATEVPETPKDEVPKENFITRTPVWSRRRPVSSHTNERSDAMNTISSSYKNVNKKKEDVENLKLMILKEELEAKQKLNQLQLQAAEKDIIIKDLEIEIKQAVLDQVRGGGLALQHLFGTQDKDLKK</sequence>
<comment type="caution">
    <text evidence="8">The sequence shown here is derived from an EMBL/GenBank/DDBJ whole genome shotgun (WGS) entry which is preliminary data.</text>
</comment>
<comment type="function">
    <text evidence="5">Involved in transvection phenomena (= synapsis-dependent gene expression), where the synaptic pairing of chromosomes carrying genes with which zeste interacts influences the expression of these genes. Zeste binds to DNA and stimulates transcription from a nearby promoter.</text>
</comment>
<dbReference type="Proteomes" id="UP000494256">
    <property type="component" value="Unassembled WGS sequence"/>
</dbReference>
<feature type="domain" description="Myb/SANT-like DNA-binding" evidence="7">
    <location>
        <begin position="7"/>
        <end position="79"/>
    </location>
</feature>
<reference evidence="8 9" key="1">
    <citation type="submission" date="2020-04" db="EMBL/GenBank/DDBJ databases">
        <authorList>
            <person name="Wallbank WR R."/>
            <person name="Pardo Diaz C."/>
            <person name="Kozak K."/>
            <person name="Martin S."/>
            <person name="Jiggins C."/>
            <person name="Moest M."/>
            <person name="Warren A I."/>
            <person name="Byers J.R.P. K."/>
            <person name="Montejo-Kovacevich G."/>
            <person name="Yen C E."/>
        </authorList>
    </citation>
    <scope>NUCLEOTIDE SEQUENCE [LARGE SCALE GENOMIC DNA]</scope>
</reference>
<keyword evidence="4" id="KW-0804">Transcription</keyword>
<evidence type="ECO:0000313" key="9">
    <source>
        <dbReference type="Proteomes" id="UP000494256"/>
    </source>
</evidence>
<dbReference type="AlphaFoldDB" id="A0A8S0YVN7"/>
<dbReference type="GO" id="GO:0005634">
    <property type="term" value="C:nucleus"/>
    <property type="evidence" value="ECO:0007669"/>
    <property type="project" value="TreeGrafter"/>
</dbReference>
<dbReference type="PANTHER" id="PTHR23098">
    <property type="entry name" value="AGAP001331-PA-RELATED"/>
    <property type="match status" value="1"/>
</dbReference>
<keyword evidence="6" id="KW-0175">Coiled coil</keyword>
<evidence type="ECO:0000313" key="8">
    <source>
        <dbReference type="EMBL" id="CAB3224175.1"/>
    </source>
</evidence>
<proteinExistence type="predicted"/>